<evidence type="ECO:0008006" key="9">
    <source>
        <dbReference type="Google" id="ProtNLM"/>
    </source>
</evidence>
<dbReference type="EMBL" id="MTEJ01000001">
    <property type="protein sequence ID" value="OQX17443.1"/>
    <property type="molecule type" value="Genomic_DNA"/>
</dbReference>
<dbReference type="PANTHER" id="PTHR30250:SF11">
    <property type="entry name" value="O-ANTIGEN TRANSPORTER-RELATED"/>
    <property type="match status" value="1"/>
</dbReference>
<comment type="subcellular location">
    <subcellularLocation>
        <location evidence="1">Cell membrane</location>
        <topology evidence="1">Multi-pass membrane protein</topology>
    </subcellularLocation>
</comment>
<feature type="transmembrane region" description="Helical" evidence="6">
    <location>
        <begin position="330"/>
        <end position="352"/>
    </location>
</feature>
<evidence type="ECO:0000256" key="2">
    <source>
        <dbReference type="ARBA" id="ARBA00022475"/>
    </source>
</evidence>
<dbReference type="InterPro" id="IPR050833">
    <property type="entry name" value="Poly_Biosynth_Transport"/>
</dbReference>
<name>A0A1Y1R066_9GAMM</name>
<keyword evidence="2" id="KW-1003">Cell membrane</keyword>
<evidence type="ECO:0000313" key="7">
    <source>
        <dbReference type="EMBL" id="OQX17443.1"/>
    </source>
</evidence>
<evidence type="ECO:0000256" key="1">
    <source>
        <dbReference type="ARBA" id="ARBA00004651"/>
    </source>
</evidence>
<dbReference type="AlphaFoldDB" id="A0A1Y1R066"/>
<reference evidence="7 8" key="1">
    <citation type="submission" date="2017-01" db="EMBL/GenBank/DDBJ databases">
        <title>Novel large sulfur bacteria in the metagenomes of groundwater-fed chemosynthetic microbial mats in the Lake Huron basin.</title>
        <authorList>
            <person name="Sharrar A.M."/>
            <person name="Flood B.E."/>
            <person name="Bailey J.V."/>
            <person name="Jones D.S."/>
            <person name="Biddanda B."/>
            <person name="Ruberg S.A."/>
            <person name="Marcus D.N."/>
            <person name="Dick G.J."/>
        </authorList>
    </citation>
    <scope>NUCLEOTIDE SEQUENCE [LARGE SCALE GENOMIC DNA]</scope>
    <source>
        <strain evidence="7">A8</strain>
    </source>
</reference>
<feature type="transmembrane region" description="Helical" evidence="6">
    <location>
        <begin position="359"/>
        <end position="379"/>
    </location>
</feature>
<gene>
    <name evidence="7" type="ORF">BWK73_01895</name>
</gene>
<feature type="transmembrane region" description="Helical" evidence="6">
    <location>
        <begin position="385"/>
        <end position="408"/>
    </location>
</feature>
<dbReference type="PANTHER" id="PTHR30250">
    <property type="entry name" value="PST FAMILY PREDICTED COLANIC ACID TRANSPORTER"/>
    <property type="match status" value="1"/>
</dbReference>
<evidence type="ECO:0000256" key="4">
    <source>
        <dbReference type="ARBA" id="ARBA00022989"/>
    </source>
</evidence>
<keyword evidence="5 6" id="KW-0472">Membrane</keyword>
<organism evidence="7 8">
    <name type="scientific">Thiothrix lacustris</name>
    <dbReference type="NCBI Taxonomy" id="525917"/>
    <lineage>
        <taxon>Bacteria</taxon>
        <taxon>Pseudomonadati</taxon>
        <taxon>Pseudomonadota</taxon>
        <taxon>Gammaproteobacteria</taxon>
        <taxon>Thiotrichales</taxon>
        <taxon>Thiotrichaceae</taxon>
        <taxon>Thiothrix</taxon>
    </lineage>
</organism>
<protein>
    <recommendedName>
        <fullName evidence="9">Polysaccharide biosynthesis protein C-terminal domain-containing protein</fullName>
    </recommendedName>
</protein>
<proteinExistence type="predicted"/>
<accession>A0A1Y1R066</accession>
<dbReference type="Proteomes" id="UP000192491">
    <property type="component" value="Unassembled WGS sequence"/>
</dbReference>
<feature type="transmembrane region" description="Helical" evidence="6">
    <location>
        <begin position="38"/>
        <end position="55"/>
    </location>
</feature>
<feature type="transmembrane region" description="Helical" evidence="6">
    <location>
        <begin position="141"/>
        <end position="161"/>
    </location>
</feature>
<feature type="transmembrane region" description="Helical" evidence="6">
    <location>
        <begin position="88"/>
        <end position="106"/>
    </location>
</feature>
<comment type="caution">
    <text evidence="7">The sequence shown here is derived from an EMBL/GenBank/DDBJ whole genome shotgun (WGS) entry which is preliminary data.</text>
</comment>
<keyword evidence="3 6" id="KW-0812">Transmembrane</keyword>
<evidence type="ECO:0000256" key="5">
    <source>
        <dbReference type="ARBA" id="ARBA00023136"/>
    </source>
</evidence>
<dbReference type="GO" id="GO:0005886">
    <property type="term" value="C:plasma membrane"/>
    <property type="evidence" value="ECO:0007669"/>
    <property type="project" value="UniProtKB-SubCell"/>
</dbReference>
<keyword evidence="4 6" id="KW-1133">Transmembrane helix</keyword>
<feature type="transmembrane region" description="Helical" evidence="6">
    <location>
        <begin position="289"/>
        <end position="310"/>
    </location>
</feature>
<evidence type="ECO:0000256" key="6">
    <source>
        <dbReference type="SAM" id="Phobius"/>
    </source>
</evidence>
<feature type="transmembrane region" description="Helical" evidence="6">
    <location>
        <begin position="167"/>
        <end position="185"/>
    </location>
</feature>
<evidence type="ECO:0000256" key="3">
    <source>
        <dbReference type="ARBA" id="ARBA00022692"/>
    </source>
</evidence>
<sequence length="419" mass="45756">MKTLLHHRASWAVYDQVLVSGANFLSTLIIARMLAPEVFGMFSLASLAILFLASFHRTLITQPMNALGSTESFNKLAWRYAGLMRMQLPMISISILILACIGLVFFPDLGLIIGASSYLAGFFLQEMVRRYHYTKGDIQRALINDLISYGGQIIVLASLYATGFADAAFAFIALAVTSLTAFLYGQRDIRNHQALMLAPVVSVPSGNLLEEHWKFAKWIVLSQFVFWGATQVYPFILANQNSYAEVADFNVANSILNALNIIRLMLGNYLPARVSVVYASGGTAALRRLLLRTLILAGGVSLIVILVLMLSANWLVDILFAGKYPLAGQLVGWLAFAYVASIISVVTNAGALPLKATNWIFYANGVGTMFSLGFGPFLVARFGVWGAIAGLCVASFLPALIQGVHVFYKCRPINDTKQS</sequence>
<evidence type="ECO:0000313" key="8">
    <source>
        <dbReference type="Proteomes" id="UP000192491"/>
    </source>
</evidence>